<name>A0ABY0IQM2_9RHOO</name>
<gene>
    <name evidence="2" type="ORF">EV678_2595</name>
</gene>
<feature type="transmembrane region" description="Helical" evidence="1">
    <location>
        <begin position="340"/>
        <end position="361"/>
    </location>
</feature>
<feature type="transmembrane region" description="Helical" evidence="1">
    <location>
        <begin position="384"/>
        <end position="404"/>
    </location>
</feature>
<feature type="transmembrane region" description="Helical" evidence="1">
    <location>
        <begin position="311"/>
        <end position="328"/>
    </location>
</feature>
<evidence type="ECO:0008006" key="4">
    <source>
        <dbReference type="Google" id="ProtNLM"/>
    </source>
</evidence>
<comment type="caution">
    <text evidence="2">The sequence shown here is derived from an EMBL/GenBank/DDBJ whole genome shotgun (WGS) entry which is preliminary data.</text>
</comment>
<evidence type="ECO:0000313" key="3">
    <source>
        <dbReference type="Proteomes" id="UP000292136"/>
    </source>
</evidence>
<evidence type="ECO:0000313" key="2">
    <source>
        <dbReference type="EMBL" id="RZT76713.1"/>
    </source>
</evidence>
<reference evidence="2 3" key="1">
    <citation type="submission" date="2019-02" db="EMBL/GenBank/DDBJ databases">
        <title>Genomic Encyclopedia of Type Strains, Phase IV (KMG-IV): sequencing the most valuable type-strain genomes for metagenomic binning, comparative biology and taxonomic classification.</title>
        <authorList>
            <person name="Goeker M."/>
        </authorList>
    </citation>
    <scope>NUCLEOTIDE SEQUENCE [LARGE SCALE GENOMIC DNA]</scope>
    <source>
        <strain evidence="2 3">DSM 21223</strain>
    </source>
</reference>
<accession>A0ABY0IQM2</accession>
<proteinExistence type="predicted"/>
<organism evidence="2 3">
    <name type="scientific">Azospira oryzae</name>
    <dbReference type="NCBI Taxonomy" id="146939"/>
    <lineage>
        <taxon>Bacteria</taxon>
        <taxon>Pseudomonadati</taxon>
        <taxon>Pseudomonadota</taxon>
        <taxon>Betaproteobacteria</taxon>
        <taxon>Rhodocyclales</taxon>
        <taxon>Rhodocyclaceae</taxon>
        <taxon>Azospira</taxon>
    </lineage>
</organism>
<keyword evidence="3" id="KW-1185">Reference proteome</keyword>
<protein>
    <recommendedName>
        <fullName evidence="4">Membrane protein (DUF2142)</fullName>
    </recommendedName>
</protein>
<evidence type="ECO:0000256" key="1">
    <source>
        <dbReference type="SAM" id="Phobius"/>
    </source>
</evidence>
<dbReference type="EMBL" id="SHKM01000002">
    <property type="protein sequence ID" value="RZT76713.1"/>
    <property type="molecule type" value="Genomic_DNA"/>
</dbReference>
<dbReference type="Proteomes" id="UP000292136">
    <property type="component" value="Unassembled WGS sequence"/>
</dbReference>
<dbReference type="RefSeq" id="WP_130459806.1">
    <property type="nucleotide sequence ID" value="NZ_SHKM01000002.1"/>
</dbReference>
<keyword evidence="1" id="KW-0472">Membrane</keyword>
<feature type="transmembrane region" description="Helical" evidence="1">
    <location>
        <begin position="286"/>
        <end position="305"/>
    </location>
</feature>
<feature type="transmembrane region" description="Helical" evidence="1">
    <location>
        <begin position="164"/>
        <end position="184"/>
    </location>
</feature>
<sequence>MLFRTWAFVIALFFVLGAYDTIFPSAPPQWMEADFGTVHRSGELPSSRLTLKGGDIGSDLLYTERFHRINSLSFILVPEDTPADSKPEARILYKVPTPKDTDENNLTQVAVTLVPESFSGCISETSDPEKVKFLVDSGYQVKLPLLEMTPCSREAAPASPLNSYWGLLGLPVVLYGLWQFLRLFRLCYRERREAAAEVDDRLMPEDLSLGETVRTAKAGFNRWKLLRESCLDAACHYVPRLALYRLKDALPRDVGRVSLGAWRQLRDARREGRLGETLREMGRNPLIVVSNVSALVLLLSTLILSGRQLEAVAAMVGAGIFFGLWFVYARYLGMSRRKALSATFVYCLAAMLWLSGMPQLLQEEGVLIKLPFLSDSMTVIHPDLLSLPWVVLFAPLSYVVLVYLGRGVIRYFSGGLEFDYSGKKVVLSDEDS</sequence>
<keyword evidence="1" id="KW-1133">Transmembrane helix</keyword>
<keyword evidence="1" id="KW-0812">Transmembrane</keyword>